<accession>A0ACC1IK05</accession>
<proteinExistence type="predicted"/>
<name>A0ACC1IK05_9FUNG</name>
<comment type="caution">
    <text evidence="1">The sequence shown here is derived from an EMBL/GenBank/DDBJ whole genome shotgun (WGS) entry which is preliminary data.</text>
</comment>
<reference evidence="1" key="1">
    <citation type="submission" date="2022-07" db="EMBL/GenBank/DDBJ databases">
        <title>Phylogenomic reconstructions and comparative analyses of Kickxellomycotina fungi.</title>
        <authorList>
            <person name="Reynolds N.K."/>
            <person name="Stajich J.E."/>
            <person name="Barry K."/>
            <person name="Grigoriev I.V."/>
            <person name="Crous P."/>
            <person name="Smith M.E."/>
        </authorList>
    </citation>
    <scope>NUCLEOTIDE SEQUENCE</scope>
    <source>
        <strain evidence="1">Benny 63K</strain>
    </source>
</reference>
<keyword evidence="2" id="KW-1185">Reference proteome</keyword>
<evidence type="ECO:0000313" key="1">
    <source>
        <dbReference type="EMBL" id="KAJ1893588.1"/>
    </source>
</evidence>
<dbReference type="EMBL" id="JANBPG010000813">
    <property type="protein sequence ID" value="KAJ1893588.1"/>
    <property type="molecule type" value="Genomic_DNA"/>
</dbReference>
<protein>
    <submittedName>
        <fullName evidence="1">Uncharacterized protein</fullName>
    </submittedName>
</protein>
<evidence type="ECO:0000313" key="2">
    <source>
        <dbReference type="Proteomes" id="UP001150581"/>
    </source>
</evidence>
<dbReference type="Proteomes" id="UP001150581">
    <property type="component" value="Unassembled WGS sequence"/>
</dbReference>
<sequence>MLRGFVDTVVIILTALLALISLSKLGMFAGVHLIMIKRHLLYTRSWLYFFRWVVLALSICFSVRLMFYSWYLCRCGGRKRSMENTSNRTFPYLLGLLSLILAPLWAVIVLFQVRGTDSTTVATAFNNFTSGQAIVFPLGKGFLLKNDCHASPFTQIEYGEITCSLLKANTIITIVLLGLWTLSLIFAISLGFLVHRTRYENNTVIYIYPRETVAPEPKD</sequence>
<organism evidence="1 2">
    <name type="scientific">Kickxella alabastrina</name>
    <dbReference type="NCBI Taxonomy" id="61397"/>
    <lineage>
        <taxon>Eukaryota</taxon>
        <taxon>Fungi</taxon>
        <taxon>Fungi incertae sedis</taxon>
        <taxon>Zoopagomycota</taxon>
        <taxon>Kickxellomycotina</taxon>
        <taxon>Kickxellomycetes</taxon>
        <taxon>Kickxellales</taxon>
        <taxon>Kickxellaceae</taxon>
        <taxon>Kickxella</taxon>
    </lineage>
</organism>
<gene>
    <name evidence="1" type="ORF">LPJ66_005659</name>
</gene>